<name>A0AAD1USY4_EUPCR</name>
<protein>
    <recommendedName>
        <fullName evidence="9">Ethanolaminephosphotransferase</fullName>
    </recommendedName>
</protein>
<dbReference type="PANTHER" id="PTHR10414:SF37">
    <property type="entry name" value="BB IN A BOXCAR, ISOFORM C"/>
    <property type="match status" value="1"/>
</dbReference>
<keyword evidence="8" id="KW-1185">Reference proteome</keyword>
<dbReference type="InterPro" id="IPR014472">
    <property type="entry name" value="CHOPT"/>
</dbReference>
<evidence type="ECO:0000256" key="4">
    <source>
        <dbReference type="ARBA" id="ARBA00023136"/>
    </source>
</evidence>
<comment type="subcellular location">
    <subcellularLocation>
        <location evidence="1">Membrane</location>
    </subcellularLocation>
</comment>
<dbReference type="Proteomes" id="UP001295684">
    <property type="component" value="Unassembled WGS sequence"/>
</dbReference>
<comment type="caution">
    <text evidence="7">The sequence shown here is derived from an EMBL/GenBank/DDBJ whole genome shotgun (WGS) entry which is preliminary data.</text>
</comment>
<evidence type="ECO:0000256" key="1">
    <source>
        <dbReference type="ARBA" id="ARBA00004370"/>
    </source>
</evidence>
<dbReference type="PROSITE" id="PS00379">
    <property type="entry name" value="CDP_ALCOHOL_P_TRANSF"/>
    <property type="match status" value="1"/>
</dbReference>
<dbReference type="InterPro" id="IPR000462">
    <property type="entry name" value="CDP-OH_P_trans"/>
</dbReference>
<dbReference type="GO" id="GO:0016780">
    <property type="term" value="F:phosphotransferase activity, for other substituted phosphate groups"/>
    <property type="evidence" value="ECO:0007669"/>
    <property type="project" value="InterPro"/>
</dbReference>
<evidence type="ECO:0000256" key="6">
    <source>
        <dbReference type="SAM" id="Phobius"/>
    </source>
</evidence>
<feature type="transmembrane region" description="Helical" evidence="6">
    <location>
        <begin position="288"/>
        <end position="310"/>
    </location>
</feature>
<reference evidence="7" key="1">
    <citation type="submission" date="2023-07" db="EMBL/GenBank/DDBJ databases">
        <authorList>
            <consortium name="AG Swart"/>
            <person name="Singh M."/>
            <person name="Singh A."/>
            <person name="Seah K."/>
            <person name="Emmerich C."/>
        </authorList>
    </citation>
    <scope>NUCLEOTIDE SEQUENCE</scope>
    <source>
        <strain evidence="7">DP1</strain>
    </source>
</reference>
<keyword evidence="6" id="KW-0812">Transmembrane</keyword>
<feature type="transmembrane region" description="Helical" evidence="6">
    <location>
        <begin position="258"/>
        <end position="276"/>
    </location>
</feature>
<dbReference type="EMBL" id="CAMPGE010012218">
    <property type="protein sequence ID" value="CAI2370999.1"/>
    <property type="molecule type" value="Genomic_DNA"/>
</dbReference>
<evidence type="ECO:0000256" key="3">
    <source>
        <dbReference type="ARBA" id="ARBA00022679"/>
    </source>
</evidence>
<evidence type="ECO:0000313" key="8">
    <source>
        <dbReference type="Proteomes" id="UP001295684"/>
    </source>
</evidence>
<organism evidence="7 8">
    <name type="scientific">Euplotes crassus</name>
    <dbReference type="NCBI Taxonomy" id="5936"/>
    <lineage>
        <taxon>Eukaryota</taxon>
        <taxon>Sar</taxon>
        <taxon>Alveolata</taxon>
        <taxon>Ciliophora</taxon>
        <taxon>Intramacronucleata</taxon>
        <taxon>Spirotrichea</taxon>
        <taxon>Hypotrichia</taxon>
        <taxon>Euplotida</taxon>
        <taxon>Euplotidae</taxon>
        <taxon>Moneuplotes</taxon>
    </lineage>
</organism>
<accession>A0AAD1USY4</accession>
<evidence type="ECO:0008006" key="9">
    <source>
        <dbReference type="Google" id="ProtNLM"/>
    </source>
</evidence>
<proteinExistence type="inferred from homology"/>
<feature type="transmembrane region" description="Helical" evidence="6">
    <location>
        <begin position="83"/>
        <end position="101"/>
    </location>
</feature>
<evidence type="ECO:0000313" key="7">
    <source>
        <dbReference type="EMBL" id="CAI2370999.1"/>
    </source>
</evidence>
<feature type="transmembrane region" description="Helical" evidence="6">
    <location>
        <begin position="223"/>
        <end position="246"/>
    </location>
</feature>
<dbReference type="PIRSF" id="PIRSF015665">
    <property type="entry name" value="CHOPT"/>
    <property type="match status" value="1"/>
</dbReference>
<dbReference type="GO" id="GO:0016020">
    <property type="term" value="C:membrane"/>
    <property type="evidence" value="ECO:0007669"/>
    <property type="project" value="UniProtKB-SubCell"/>
</dbReference>
<feature type="transmembrane region" description="Helical" evidence="6">
    <location>
        <begin position="149"/>
        <end position="173"/>
    </location>
</feature>
<keyword evidence="4 6" id="KW-0472">Membrane</keyword>
<dbReference type="AlphaFoldDB" id="A0AAD1USY4"/>
<gene>
    <name evidence="7" type="ORF">ECRASSUSDP1_LOCUS12319</name>
</gene>
<feature type="transmembrane region" description="Helical" evidence="6">
    <location>
        <begin position="317"/>
        <end position="335"/>
    </location>
</feature>
<dbReference type="Pfam" id="PF01066">
    <property type="entry name" value="CDP-OH_P_transf"/>
    <property type="match status" value="1"/>
</dbReference>
<keyword evidence="6" id="KW-1133">Transmembrane helix</keyword>
<dbReference type="InterPro" id="IPR043130">
    <property type="entry name" value="CDP-OH_PTrfase_TM_dom"/>
</dbReference>
<dbReference type="PANTHER" id="PTHR10414">
    <property type="entry name" value="ETHANOLAMINEPHOSPHOTRANSFERASE"/>
    <property type="match status" value="1"/>
</dbReference>
<evidence type="ECO:0000256" key="2">
    <source>
        <dbReference type="ARBA" id="ARBA00010441"/>
    </source>
</evidence>
<sequence>MSYLLGNFISEKGKENIKNHKYVPGEYSPMDNLLNPFWIWIVEFLPKWMAPNLVTFVGLAALGGAYLLMLVFDLSMTQPVPEFTYLLVAIGIFAFQTLDAIDGKQARRTGSSSPLGQLFDHGCDSISWTICSMNVISFLGLGLSFNGILAMYSAMVPFYFLNLIEYNTGVFYYSVGIMDGTSAQFMLMFFNILSFTCGADVYQRKISDLLPFMPNFLSDGYLLKHYVMVILIYVGVGFSITMIIKLLNSAKGVQKKMFAFLQIIQHLGIYGLMYLYDADILFVRDHAGIAYISVICMFVLLTCKLIVCLMSKMEYNVIHFEFLIFAPYFYIQSQYDATPESESALKIAFYATFVVMLLITFRFIQTSIGQLTKYLEIHCFKIGPRKEKKQ</sequence>
<evidence type="ECO:0000256" key="5">
    <source>
        <dbReference type="RuleBase" id="RU003750"/>
    </source>
</evidence>
<feature type="transmembrane region" description="Helical" evidence="6">
    <location>
        <begin position="347"/>
        <end position="364"/>
    </location>
</feature>
<keyword evidence="3 5" id="KW-0808">Transferase</keyword>
<dbReference type="Gene3D" id="1.20.120.1760">
    <property type="match status" value="1"/>
</dbReference>
<comment type="similarity">
    <text evidence="2 5">Belongs to the CDP-alcohol phosphatidyltransferase class-I family.</text>
</comment>
<dbReference type="GO" id="GO:0008654">
    <property type="term" value="P:phospholipid biosynthetic process"/>
    <property type="evidence" value="ECO:0007669"/>
    <property type="project" value="InterPro"/>
</dbReference>
<feature type="transmembrane region" description="Helical" evidence="6">
    <location>
        <begin position="53"/>
        <end position="71"/>
    </location>
</feature>
<dbReference type="InterPro" id="IPR048254">
    <property type="entry name" value="CDP_ALCOHOL_P_TRANSF_CS"/>
</dbReference>